<accession>A0A932CR05</accession>
<dbReference type="AlphaFoldDB" id="A0A932CR05"/>
<dbReference type="EMBL" id="JACPRF010000413">
    <property type="protein sequence ID" value="MBI2877898.1"/>
    <property type="molecule type" value="Genomic_DNA"/>
</dbReference>
<protein>
    <submittedName>
        <fullName evidence="1">DUF3090 family protein</fullName>
    </submittedName>
</protein>
<gene>
    <name evidence="1" type="ORF">HYY20_13565</name>
</gene>
<dbReference type="Proteomes" id="UP000769766">
    <property type="component" value="Unassembled WGS sequence"/>
</dbReference>
<name>A0A932CR05_UNCTE</name>
<sequence length="174" mass="18908">MNSAQHDFGEIKTVSVTAVGNPGQRTFYFSITSDYGSARIWLEKEELYAIAMALKQLLYSSAEEQEMGIGLGMDAEIDDSISEPDLLEFKLGYITLYYDDSSQRFCFLVFDVREGGGADAKVCFLANAEQVEALVGEALSVYSAGRPICPFCHRPIDPGAHVCPSKNGSGHSSG</sequence>
<proteinExistence type="predicted"/>
<organism evidence="1 2">
    <name type="scientific">Tectimicrobiota bacterium</name>
    <dbReference type="NCBI Taxonomy" id="2528274"/>
    <lineage>
        <taxon>Bacteria</taxon>
        <taxon>Pseudomonadati</taxon>
        <taxon>Nitrospinota/Tectimicrobiota group</taxon>
        <taxon>Candidatus Tectimicrobiota</taxon>
    </lineage>
</organism>
<evidence type="ECO:0000313" key="1">
    <source>
        <dbReference type="EMBL" id="MBI2877898.1"/>
    </source>
</evidence>
<reference evidence="1" key="1">
    <citation type="submission" date="2020-07" db="EMBL/GenBank/DDBJ databases">
        <title>Huge and variable diversity of episymbiotic CPR bacteria and DPANN archaea in groundwater ecosystems.</title>
        <authorList>
            <person name="He C.Y."/>
            <person name="Keren R."/>
            <person name="Whittaker M."/>
            <person name="Farag I.F."/>
            <person name="Doudna J."/>
            <person name="Cate J.H.D."/>
            <person name="Banfield J.F."/>
        </authorList>
    </citation>
    <scope>NUCLEOTIDE SEQUENCE</scope>
    <source>
        <strain evidence="1">NC_groundwater_672_Ag_B-0.1um_62_36</strain>
    </source>
</reference>
<dbReference type="InterPro" id="IPR021441">
    <property type="entry name" value="DUF3090"/>
</dbReference>
<comment type="caution">
    <text evidence="1">The sequence shown here is derived from an EMBL/GenBank/DDBJ whole genome shotgun (WGS) entry which is preliminary data.</text>
</comment>
<evidence type="ECO:0000313" key="2">
    <source>
        <dbReference type="Proteomes" id="UP000769766"/>
    </source>
</evidence>
<dbReference type="Pfam" id="PF11290">
    <property type="entry name" value="DUF3090"/>
    <property type="match status" value="1"/>
</dbReference>